<evidence type="ECO:0000313" key="1">
    <source>
        <dbReference type="EMBL" id="OGE54374.1"/>
    </source>
</evidence>
<protein>
    <submittedName>
        <fullName evidence="1">Uncharacterized protein</fullName>
    </submittedName>
</protein>
<organism evidence="1 2">
    <name type="scientific">Penicillium arizonense</name>
    <dbReference type="NCBI Taxonomy" id="1835702"/>
    <lineage>
        <taxon>Eukaryota</taxon>
        <taxon>Fungi</taxon>
        <taxon>Dikarya</taxon>
        <taxon>Ascomycota</taxon>
        <taxon>Pezizomycotina</taxon>
        <taxon>Eurotiomycetes</taxon>
        <taxon>Eurotiomycetidae</taxon>
        <taxon>Eurotiales</taxon>
        <taxon>Aspergillaceae</taxon>
        <taxon>Penicillium</taxon>
    </lineage>
</organism>
<dbReference type="Proteomes" id="UP000177622">
    <property type="component" value="Unassembled WGS sequence"/>
</dbReference>
<dbReference type="EMBL" id="LXJU01000006">
    <property type="protein sequence ID" value="OGE54374.1"/>
    <property type="molecule type" value="Genomic_DNA"/>
</dbReference>
<comment type="caution">
    <text evidence="1">The sequence shown here is derived from an EMBL/GenBank/DDBJ whole genome shotgun (WGS) entry which is preliminary data.</text>
</comment>
<keyword evidence="2" id="KW-1185">Reference proteome</keyword>
<evidence type="ECO:0000313" key="2">
    <source>
        <dbReference type="Proteomes" id="UP000177622"/>
    </source>
</evidence>
<accession>A0A1F5LMD5</accession>
<sequence>MIASPTQSLSDPKGPDIML</sequence>
<reference evidence="1 2" key="1">
    <citation type="journal article" date="2016" name="Sci. Rep.">
        <title>Penicillium arizonense, a new, genome sequenced fungal species, reveals a high chemical diversity in secreted metabolites.</title>
        <authorList>
            <person name="Grijseels S."/>
            <person name="Nielsen J.C."/>
            <person name="Randelovic M."/>
            <person name="Nielsen J."/>
            <person name="Nielsen K.F."/>
            <person name="Workman M."/>
            <person name="Frisvad J.C."/>
        </authorList>
    </citation>
    <scope>NUCLEOTIDE SEQUENCE [LARGE SCALE GENOMIC DNA]</scope>
    <source>
        <strain evidence="1 2">CBS 141311</strain>
    </source>
</reference>
<dbReference type="AlphaFoldDB" id="A0A1F5LMD5"/>
<proteinExistence type="predicted"/>
<name>A0A1F5LMD5_PENAI</name>
<gene>
    <name evidence="1" type="ORF">PENARI_c006G08292</name>
</gene>